<dbReference type="EMBL" id="REGN01003717">
    <property type="protein sequence ID" value="RNA21184.1"/>
    <property type="molecule type" value="Genomic_DNA"/>
</dbReference>
<gene>
    <name evidence="1" type="ORF">BpHYR1_011261</name>
</gene>
<sequence>MVPQWLSANFSSWSFSVLEKKFETSPMPRNLCSGTPSLSSCTPLNSLNFISFIPTKRST</sequence>
<organism evidence="1 2">
    <name type="scientific">Brachionus plicatilis</name>
    <name type="common">Marine rotifer</name>
    <name type="synonym">Brachionus muelleri</name>
    <dbReference type="NCBI Taxonomy" id="10195"/>
    <lineage>
        <taxon>Eukaryota</taxon>
        <taxon>Metazoa</taxon>
        <taxon>Spiralia</taxon>
        <taxon>Gnathifera</taxon>
        <taxon>Rotifera</taxon>
        <taxon>Eurotatoria</taxon>
        <taxon>Monogononta</taxon>
        <taxon>Pseudotrocha</taxon>
        <taxon>Ploima</taxon>
        <taxon>Brachionidae</taxon>
        <taxon>Brachionus</taxon>
    </lineage>
</organism>
<dbReference type="AlphaFoldDB" id="A0A3M7RCQ4"/>
<comment type="caution">
    <text evidence="1">The sequence shown here is derived from an EMBL/GenBank/DDBJ whole genome shotgun (WGS) entry which is preliminary data.</text>
</comment>
<evidence type="ECO:0000313" key="1">
    <source>
        <dbReference type="EMBL" id="RNA21184.1"/>
    </source>
</evidence>
<reference evidence="1 2" key="1">
    <citation type="journal article" date="2018" name="Sci. Rep.">
        <title>Genomic signatures of local adaptation to the degree of environmental predictability in rotifers.</title>
        <authorList>
            <person name="Franch-Gras L."/>
            <person name="Hahn C."/>
            <person name="Garcia-Roger E.M."/>
            <person name="Carmona M.J."/>
            <person name="Serra M."/>
            <person name="Gomez A."/>
        </authorList>
    </citation>
    <scope>NUCLEOTIDE SEQUENCE [LARGE SCALE GENOMIC DNA]</scope>
    <source>
        <strain evidence="1">HYR1</strain>
    </source>
</reference>
<evidence type="ECO:0000313" key="2">
    <source>
        <dbReference type="Proteomes" id="UP000276133"/>
    </source>
</evidence>
<protein>
    <submittedName>
        <fullName evidence="1">Uncharacterized protein</fullName>
    </submittedName>
</protein>
<dbReference type="Proteomes" id="UP000276133">
    <property type="component" value="Unassembled WGS sequence"/>
</dbReference>
<proteinExistence type="predicted"/>
<accession>A0A3M7RCQ4</accession>
<keyword evidence="2" id="KW-1185">Reference proteome</keyword>
<name>A0A3M7RCQ4_BRAPC</name>